<evidence type="ECO:0000256" key="1">
    <source>
        <dbReference type="ARBA" id="ARBA00008324"/>
    </source>
</evidence>
<proteinExistence type="inferred from homology"/>
<evidence type="ECO:0000259" key="3">
    <source>
        <dbReference type="Pfam" id="PF03061"/>
    </source>
</evidence>
<dbReference type="PANTHER" id="PTHR21660">
    <property type="entry name" value="THIOESTERASE SUPERFAMILY MEMBER-RELATED"/>
    <property type="match status" value="1"/>
</dbReference>
<dbReference type="Gene3D" id="3.10.129.10">
    <property type="entry name" value="Hotdog Thioesterase"/>
    <property type="match status" value="1"/>
</dbReference>
<organism evidence="4 5">
    <name type="scientific">Rickenella mellea</name>
    <dbReference type="NCBI Taxonomy" id="50990"/>
    <lineage>
        <taxon>Eukaryota</taxon>
        <taxon>Fungi</taxon>
        <taxon>Dikarya</taxon>
        <taxon>Basidiomycota</taxon>
        <taxon>Agaricomycotina</taxon>
        <taxon>Agaricomycetes</taxon>
        <taxon>Hymenochaetales</taxon>
        <taxon>Rickenellaceae</taxon>
        <taxon>Rickenella</taxon>
    </lineage>
</organism>
<evidence type="ECO:0000313" key="5">
    <source>
        <dbReference type="Proteomes" id="UP000294933"/>
    </source>
</evidence>
<dbReference type="CDD" id="cd03443">
    <property type="entry name" value="PaaI_thioesterase"/>
    <property type="match status" value="1"/>
</dbReference>
<dbReference type="SUPFAM" id="SSF54637">
    <property type="entry name" value="Thioesterase/thiol ester dehydrase-isomerase"/>
    <property type="match status" value="1"/>
</dbReference>
<dbReference type="OrthoDB" id="2831072at2759"/>
<name>A0A4Y7PVM9_9AGAM</name>
<comment type="similarity">
    <text evidence="1">Belongs to the thioesterase PaaI family.</text>
</comment>
<sequence length="177" mass="18851">MTHDPEDVSHIAGNASDDLKGHVLAMQRLFMGDGTAFGDSIGRRVKVAEVSVRKKADEPEKLEGRVVCEIIVTKDMVNGGGNIHGACSAYLVDLCSLLPLCALSLATSGSGSGGVSQAINMLYHSPARIGDHLRMISTTLTIGTRISSSRCEIWNVNHHRLVASGVQVKMEPSISKL</sequence>
<protein>
    <recommendedName>
        <fullName evidence="3">Thioesterase domain-containing protein</fullName>
    </recommendedName>
</protein>
<dbReference type="PANTHER" id="PTHR21660:SF1">
    <property type="entry name" value="ACYL-COENZYME A THIOESTERASE 13"/>
    <property type="match status" value="1"/>
</dbReference>
<keyword evidence="5" id="KW-1185">Reference proteome</keyword>
<reference evidence="4 5" key="1">
    <citation type="submission" date="2018-06" db="EMBL/GenBank/DDBJ databases">
        <title>A transcriptomic atlas of mushroom development highlights an independent origin of complex multicellularity.</title>
        <authorList>
            <consortium name="DOE Joint Genome Institute"/>
            <person name="Krizsan K."/>
            <person name="Almasi E."/>
            <person name="Merenyi Z."/>
            <person name="Sahu N."/>
            <person name="Viragh M."/>
            <person name="Koszo T."/>
            <person name="Mondo S."/>
            <person name="Kiss B."/>
            <person name="Balint B."/>
            <person name="Kues U."/>
            <person name="Barry K."/>
            <person name="Hegedus J.C."/>
            <person name="Henrissat B."/>
            <person name="Johnson J."/>
            <person name="Lipzen A."/>
            <person name="Ohm R."/>
            <person name="Nagy I."/>
            <person name="Pangilinan J."/>
            <person name="Yan J."/>
            <person name="Xiong Y."/>
            <person name="Grigoriev I.V."/>
            <person name="Hibbett D.S."/>
            <person name="Nagy L.G."/>
        </authorList>
    </citation>
    <scope>NUCLEOTIDE SEQUENCE [LARGE SCALE GENOMIC DNA]</scope>
    <source>
        <strain evidence="4 5">SZMC22713</strain>
    </source>
</reference>
<dbReference type="GO" id="GO:0047617">
    <property type="term" value="F:fatty acyl-CoA hydrolase activity"/>
    <property type="evidence" value="ECO:0007669"/>
    <property type="project" value="InterPro"/>
</dbReference>
<dbReference type="InterPro" id="IPR029069">
    <property type="entry name" value="HotDog_dom_sf"/>
</dbReference>
<evidence type="ECO:0000313" key="4">
    <source>
        <dbReference type="EMBL" id="TDL18590.1"/>
    </source>
</evidence>
<dbReference type="Proteomes" id="UP000294933">
    <property type="component" value="Unassembled WGS sequence"/>
</dbReference>
<evidence type="ECO:0000256" key="2">
    <source>
        <dbReference type="ARBA" id="ARBA00022801"/>
    </source>
</evidence>
<dbReference type="VEuPathDB" id="FungiDB:BD410DRAFT_793126"/>
<gene>
    <name evidence="4" type="ORF">BD410DRAFT_793126</name>
</gene>
<keyword evidence="2" id="KW-0378">Hydrolase</keyword>
<dbReference type="STRING" id="50990.A0A4Y7PVM9"/>
<accession>A0A4Y7PVM9</accession>
<dbReference type="InterPro" id="IPR006683">
    <property type="entry name" value="Thioestr_dom"/>
</dbReference>
<dbReference type="InterPro" id="IPR039298">
    <property type="entry name" value="ACOT13"/>
</dbReference>
<dbReference type="AlphaFoldDB" id="A0A4Y7PVM9"/>
<dbReference type="EMBL" id="ML170206">
    <property type="protein sequence ID" value="TDL18590.1"/>
    <property type="molecule type" value="Genomic_DNA"/>
</dbReference>
<feature type="domain" description="Thioesterase" evidence="3">
    <location>
        <begin position="80"/>
        <end position="158"/>
    </location>
</feature>
<dbReference type="Pfam" id="PF03061">
    <property type="entry name" value="4HBT"/>
    <property type="match status" value="1"/>
</dbReference>